<comment type="similarity">
    <text evidence="2">Belongs to the RbfA family.</text>
</comment>
<dbReference type="GO" id="GO:0043024">
    <property type="term" value="F:ribosomal small subunit binding"/>
    <property type="evidence" value="ECO:0007669"/>
    <property type="project" value="TreeGrafter"/>
</dbReference>
<protein>
    <recommendedName>
        <fullName evidence="2">Ribosome-binding factor A</fullName>
    </recommendedName>
</protein>
<reference evidence="3 4" key="1">
    <citation type="submission" date="2014-04" db="EMBL/GenBank/DDBJ databases">
        <title>Draft genome sequence of Hydrogenovibrio marinus MH-110, a model organism for aerobic H2 metabolism.</title>
        <authorList>
            <person name="Cha H.J."/>
            <person name="Jo B.H."/>
            <person name="Hwang B.H."/>
        </authorList>
    </citation>
    <scope>NUCLEOTIDE SEQUENCE [LARGE SCALE GENOMIC DNA]</scope>
    <source>
        <strain evidence="3 4">MH-110</strain>
    </source>
</reference>
<gene>
    <name evidence="2" type="primary">rbfA</name>
    <name evidence="3" type="ORF">EI16_01810</name>
</gene>
<dbReference type="PANTHER" id="PTHR33515:SF1">
    <property type="entry name" value="RIBOSOME-BINDING FACTOR A, CHLOROPLASTIC-RELATED"/>
    <property type="match status" value="1"/>
</dbReference>
<comment type="caution">
    <text evidence="3">The sequence shown here is derived from an EMBL/GenBank/DDBJ whole genome shotgun (WGS) entry which is preliminary data.</text>
</comment>
<dbReference type="PROSITE" id="PS01319">
    <property type="entry name" value="RBFA"/>
    <property type="match status" value="1"/>
</dbReference>
<dbReference type="GO" id="GO:0030490">
    <property type="term" value="P:maturation of SSU-rRNA"/>
    <property type="evidence" value="ECO:0007669"/>
    <property type="project" value="UniProtKB-UniRule"/>
</dbReference>
<evidence type="ECO:0000256" key="2">
    <source>
        <dbReference type="HAMAP-Rule" id="MF_00003"/>
    </source>
</evidence>
<keyword evidence="1 2" id="KW-0690">Ribosome biogenesis</keyword>
<proteinExistence type="inferred from homology"/>
<dbReference type="SUPFAM" id="SSF89919">
    <property type="entry name" value="Ribosome-binding factor A, RbfA"/>
    <property type="match status" value="1"/>
</dbReference>
<comment type="subcellular location">
    <subcellularLocation>
        <location evidence="2">Cytoplasm</location>
    </subcellularLocation>
</comment>
<sequence>MNQEVSRTKRVALEVRKTLSEILHRETKDPRLSKVNITECKISKDLSVVTVYFTIIGQNEADQAAQDAIKALEKAKGFFRTEVGKRMNLRITPEVRFFYDTVAENASHIEELIFQALHKKDEYK</sequence>
<dbReference type="EMBL" id="JMIU01000001">
    <property type="protein sequence ID" value="KDN95072.1"/>
    <property type="molecule type" value="Genomic_DNA"/>
</dbReference>
<dbReference type="Gene3D" id="3.30.300.20">
    <property type="match status" value="1"/>
</dbReference>
<dbReference type="RefSeq" id="WP_029908822.1">
    <property type="nucleotide sequence ID" value="NZ_AP020335.1"/>
</dbReference>
<dbReference type="HAMAP" id="MF_00003">
    <property type="entry name" value="RbfA"/>
    <property type="match status" value="1"/>
</dbReference>
<evidence type="ECO:0000313" key="4">
    <source>
        <dbReference type="Proteomes" id="UP000027341"/>
    </source>
</evidence>
<comment type="subunit">
    <text evidence="2">Monomer. Binds 30S ribosomal subunits, but not 50S ribosomal subunits or 70S ribosomes.</text>
</comment>
<evidence type="ECO:0000313" key="3">
    <source>
        <dbReference type="EMBL" id="KDN95072.1"/>
    </source>
</evidence>
<dbReference type="InterPro" id="IPR020053">
    <property type="entry name" value="Ribosome-bd_factorA_CS"/>
</dbReference>
<dbReference type="AlphaFoldDB" id="A0A066ZNI6"/>
<dbReference type="STRING" id="28885.EI16_01810"/>
<dbReference type="NCBIfam" id="TIGR00082">
    <property type="entry name" value="rbfA"/>
    <property type="match status" value="1"/>
</dbReference>
<dbReference type="Pfam" id="PF02033">
    <property type="entry name" value="RBFA"/>
    <property type="match status" value="1"/>
</dbReference>
<keyword evidence="2" id="KW-0963">Cytoplasm</keyword>
<evidence type="ECO:0000256" key="1">
    <source>
        <dbReference type="ARBA" id="ARBA00022517"/>
    </source>
</evidence>
<dbReference type="Proteomes" id="UP000027341">
    <property type="component" value="Unassembled WGS sequence"/>
</dbReference>
<dbReference type="InterPro" id="IPR015946">
    <property type="entry name" value="KH_dom-like_a/b"/>
</dbReference>
<dbReference type="InterPro" id="IPR000238">
    <property type="entry name" value="RbfA"/>
</dbReference>
<dbReference type="GO" id="GO:0005829">
    <property type="term" value="C:cytosol"/>
    <property type="evidence" value="ECO:0007669"/>
    <property type="project" value="TreeGrafter"/>
</dbReference>
<name>A0A066ZNI6_HYDMR</name>
<organism evidence="3 4">
    <name type="scientific">Hydrogenovibrio marinus</name>
    <dbReference type="NCBI Taxonomy" id="28885"/>
    <lineage>
        <taxon>Bacteria</taxon>
        <taxon>Pseudomonadati</taxon>
        <taxon>Pseudomonadota</taxon>
        <taxon>Gammaproteobacteria</taxon>
        <taxon>Thiotrichales</taxon>
        <taxon>Piscirickettsiaceae</taxon>
        <taxon>Hydrogenovibrio</taxon>
    </lineage>
</organism>
<dbReference type="PANTHER" id="PTHR33515">
    <property type="entry name" value="RIBOSOME-BINDING FACTOR A, CHLOROPLASTIC-RELATED"/>
    <property type="match status" value="1"/>
</dbReference>
<dbReference type="InterPro" id="IPR023799">
    <property type="entry name" value="RbfA_dom_sf"/>
</dbReference>
<comment type="function">
    <text evidence="2">One of several proteins that assist in the late maturation steps of the functional core of the 30S ribosomal subunit. Associates with free 30S ribosomal subunits (but not with 30S subunits that are part of 70S ribosomes or polysomes). Required for efficient processing of 16S rRNA. May interact with the 5'-terminal helix region of 16S rRNA.</text>
</comment>
<accession>A0A066ZNI6</accession>
<keyword evidence="4" id="KW-1185">Reference proteome</keyword>